<protein>
    <submittedName>
        <fullName evidence="1">Uncharacterized protein</fullName>
    </submittedName>
</protein>
<comment type="caution">
    <text evidence="1">The sequence shown here is derived from an EMBL/GenBank/DDBJ whole genome shotgun (WGS) entry which is preliminary data.</text>
</comment>
<keyword evidence="2" id="KW-1185">Reference proteome</keyword>
<sequence length="242" mass="27687">MTPNKTNGFKGRAHLLLPRTMNGDEFNFLTELETLIERLPSLLKELREYEKDSPVSDKRAFVTESQINFVNIISSELADFSAPLEEAQLLALDKLLCFVYKLGELKGSHNQWVIDEPYVADAEKSTYTKSKTAKKNQWTANGYQKLTAADIAQHFYNDPENSTIQVGQLCEMVIELFEENSKPTISKEKLAAFLKKNLIIPPEATKKGRPSSLTKKFKTTFKLDYATYLDNDYKEKILLKFK</sequence>
<evidence type="ECO:0000313" key="1">
    <source>
        <dbReference type="EMBL" id="TFH89991.1"/>
    </source>
</evidence>
<organism evidence="1 2">
    <name type="scientific">Vibrio ouci</name>
    <dbReference type="NCBI Taxonomy" id="2499078"/>
    <lineage>
        <taxon>Bacteria</taxon>
        <taxon>Pseudomonadati</taxon>
        <taxon>Pseudomonadota</taxon>
        <taxon>Gammaproteobacteria</taxon>
        <taxon>Vibrionales</taxon>
        <taxon>Vibrionaceae</taxon>
        <taxon>Vibrio</taxon>
    </lineage>
</organism>
<accession>A0A4Y8WCH7</accession>
<evidence type="ECO:0000313" key="2">
    <source>
        <dbReference type="Proteomes" id="UP000297753"/>
    </source>
</evidence>
<name>A0A4Y8WCH7_9VIBR</name>
<dbReference type="RefSeq" id="WP_134836932.1">
    <property type="nucleotide sequence ID" value="NZ_SATR01000038.1"/>
</dbReference>
<gene>
    <name evidence="1" type="ORF">ELS82_19305</name>
</gene>
<proteinExistence type="predicted"/>
<dbReference type="Proteomes" id="UP000297753">
    <property type="component" value="Unassembled WGS sequence"/>
</dbReference>
<dbReference type="EMBL" id="SATR01000038">
    <property type="protein sequence ID" value="TFH89991.1"/>
    <property type="molecule type" value="Genomic_DNA"/>
</dbReference>
<dbReference type="AlphaFoldDB" id="A0A4Y8WCH7"/>
<reference evidence="1 2" key="1">
    <citation type="submission" date="2019-01" db="EMBL/GenBank/DDBJ databases">
        <title>Vibrio BEI176 sp. nov, a marine bacterium isolated from China: eastern marignal seas.</title>
        <authorList>
            <person name="Li B."/>
        </authorList>
    </citation>
    <scope>NUCLEOTIDE SEQUENCE [LARGE SCALE GENOMIC DNA]</scope>
    <source>
        <strain evidence="1 2">BEI176</strain>
    </source>
</reference>